<dbReference type="SUPFAM" id="SSF81383">
    <property type="entry name" value="F-box domain"/>
    <property type="match status" value="1"/>
</dbReference>
<dbReference type="AlphaFoldDB" id="W9ZQQ2"/>
<evidence type="ECO:0000313" key="2">
    <source>
        <dbReference type="EMBL" id="EXK30613.1"/>
    </source>
</evidence>
<gene>
    <name evidence="2" type="ORF">FOMG_13398</name>
</gene>
<reference evidence="2" key="1">
    <citation type="submission" date="2012-04" db="EMBL/GenBank/DDBJ databases">
        <title>The Genome Sequence of Fusarium oxysporum melonis.</title>
        <authorList>
            <consortium name="The Broad Institute Genome Sequencing Platform"/>
            <person name="Ma L.-J."/>
            <person name="Gale L.R."/>
            <person name="Schwartz D.C."/>
            <person name="Zhou S."/>
            <person name="Corby-Kistler H."/>
            <person name="Young S.K."/>
            <person name="Zeng Q."/>
            <person name="Gargeya S."/>
            <person name="Fitzgerald M."/>
            <person name="Haas B."/>
            <person name="Abouelleil A."/>
            <person name="Alvarado L."/>
            <person name="Arachchi H.M."/>
            <person name="Berlin A."/>
            <person name="Brown A."/>
            <person name="Chapman S.B."/>
            <person name="Chen Z."/>
            <person name="Dunbar C."/>
            <person name="Freedman E."/>
            <person name="Gearin G."/>
            <person name="Goldberg J."/>
            <person name="Griggs A."/>
            <person name="Gujja S."/>
            <person name="Heiman D."/>
            <person name="Howarth C."/>
            <person name="Larson L."/>
            <person name="Lui A."/>
            <person name="MacDonald P.J.P."/>
            <person name="Montmayeur A."/>
            <person name="Murphy C."/>
            <person name="Neiman D."/>
            <person name="Pearson M."/>
            <person name="Priest M."/>
            <person name="Roberts A."/>
            <person name="Saif S."/>
            <person name="Shea T."/>
            <person name="Shenoy N."/>
            <person name="Sisk P."/>
            <person name="Stolte C."/>
            <person name="Sykes S."/>
            <person name="Wortman J."/>
            <person name="Nusbaum C."/>
            <person name="Birren B."/>
        </authorList>
    </citation>
    <scope>NUCLEOTIDE SEQUENCE</scope>
    <source>
        <strain evidence="2">26406</strain>
    </source>
</reference>
<organism evidence="2">
    <name type="scientific">Fusarium oxysporum f. sp. melonis 26406</name>
    <dbReference type="NCBI Taxonomy" id="1089452"/>
    <lineage>
        <taxon>Eukaryota</taxon>
        <taxon>Fungi</taxon>
        <taxon>Dikarya</taxon>
        <taxon>Ascomycota</taxon>
        <taxon>Pezizomycotina</taxon>
        <taxon>Sordariomycetes</taxon>
        <taxon>Hypocreomycetidae</taxon>
        <taxon>Hypocreales</taxon>
        <taxon>Nectriaceae</taxon>
        <taxon>Fusarium</taxon>
        <taxon>Fusarium oxysporum species complex</taxon>
    </lineage>
</organism>
<dbReference type="InterPro" id="IPR001810">
    <property type="entry name" value="F-box_dom"/>
</dbReference>
<protein>
    <recommendedName>
        <fullName evidence="1">F-box domain-containing protein</fullName>
    </recommendedName>
</protein>
<proteinExistence type="predicted"/>
<reference evidence="2" key="2">
    <citation type="submission" date="2012-05" db="EMBL/GenBank/DDBJ databases">
        <title>Annotation of the Genome Sequence of Fusarium oxysporum f. sp. melonis 26406.</title>
        <authorList>
            <consortium name="The Broad Institute Genomics Platform"/>
            <person name="Ma L.-J."/>
            <person name="Corby-Kistler H."/>
            <person name="Broz K."/>
            <person name="Gale L.R."/>
            <person name="Jonkers W."/>
            <person name="O'Donnell K."/>
            <person name="Ploetz R."/>
            <person name="Steinberg C."/>
            <person name="Schwartz D.C."/>
            <person name="VanEtten H."/>
            <person name="Zhou S."/>
            <person name="Young S.K."/>
            <person name="Zeng Q."/>
            <person name="Gargeya S."/>
            <person name="Fitzgerald M."/>
            <person name="Abouelleil A."/>
            <person name="Alvarado L."/>
            <person name="Chapman S.B."/>
            <person name="Gainer-Dewar J."/>
            <person name="Goldberg J."/>
            <person name="Griggs A."/>
            <person name="Gujja S."/>
            <person name="Hansen M."/>
            <person name="Howarth C."/>
            <person name="Imamovic A."/>
            <person name="Ireland A."/>
            <person name="Larimer J."/>
            <person name="McCowan C."/>
            <person name="Murphy C."/>
            <person name="Pearson M."/>
            <person name="Poon T.W."/>
            <person name="Priest M."/>
            <person name="Roberts A."/>
            <person name="Saif S."/>
            <person name="Shea T."/>
            <person name="Sykes S."/>
            <person name="Wortman J."/>
            <person name="Nusbaum C."/>
            <person name="Birren B."/>
        </authorList>
    </citation>
    <scope>NUCLEOTIDE SEQUENCE</scope>
    <source>
        <strain evidence="2">26406</strain>
    </source>
</reference>
<name>W9ZQQ2_FUSOX</name>
<dbReference type="EMBL" id="JH659340">
    <property type="protein sequence ID" value="EXK30613.1"/>
    <property type="molecule type" value="Genomic_DNA"/>
</dbReference>
<accession>W9ZQQ2</accession>
<evidence type="ECO:0000259" key="1">
    <source>
        <dbReference type="PROSITE" id="PS50181"/>
    </source>
</evidence>
<dbReference type="Pfam" id="PF12937">
    <property type="entry name" value="F-box-like"/>
    <property type="match status" value="1"/>
</dbReference>
<dbReference type="PROSITE" id="PS50181">
    <property type="entry name" value="FBOX"/>
    <property type="match status" value="1"/>
</dbReference>
<dbReference type="Gene3D" id="1.20.1280.50">
    <property type="match status" value="1"/>
</dbReference>
<dbReference type="Proteomes" id="UP000030703">
    <property type="component" value="Unassembled WGS sequence"/>
</dbReference>
<dbReference type="VEuPathDB" id="FungiDB:FOMG_13398"/>
<dbReference type="InterPro" id="IPR036047">
    <property type="entry name" value="F-box-like_dom_sf"/>
</dbReference>
<sequence length="480" mass="55168">MPRLKLEYSYSSSPIKRLADHFHLNRGTYPVPVFEEGGRFGIDTPLPDEALVSTPLEDESQEARLLQLPPELLVLIMLFLPHSSLYIVRQTCSALRNLTDDFKFQAFRSDILRSGEEHSCITEAGFGELRMVQRILLRRSLCMPCGRLFDSGELENRLKELWRPHCCTGCKRDHPKLLFPQGQQGVDTCVGLLGKLDVCKHLKVSGKIKSYIGGKTTINCTDPEHVLIDRKDSGNLPAFQRYRAGISVDSTYQRATTEVFRTFPLAKINLQHYPELEALKRHLMKQIRQLEPGSLCLHTSNQLDSIVSCIVSDDCILLKYSGYDFPASKLPLFHGPDLVFHSRLECSGHEYCCRYCGAQYFWVLDMDYVALHVRIRTRNLRPDSMDWLSNLTFESKGHPILNSYTEGILWCSDPSCTNCGHRWLKMVEIFKRATIDCYRMILNLFHRGPDFMVALPLSLEYQTFEETSFWLPGLMRGDRR</sequence>
<dbReference type="SMART" id="SM00256">
    <property type="entry name" value="FBOX"/>
    <property type="match status" value="1"/>
</dbReference>
<dbReference type="OrthoDB" id="3219396at2759"/>
<dbReference type="HOGENOM" id="CLU_566253_0_0_1"/>
<dbReference type="CDD" id="cd09917">
    <property type="entry name" value="F-box_SF"/>
    <property type="match status" value="1"/>
</dbReference>
<feature type="domain" description="F-box" evidence="1">
    <location>
        <begin position="62"/>
        <end position="110"/>
    </location>
</feature>